<dbReference type="AlphaFoldDB" id="A0A391NYH3"/>
<feature type="domain" description="DEAD-box RNA helicase Q" evidence="8">
    <location>
        <begin position="52"/>
        <end position="80"/>
    </location>
</feature>
<protein>
    <recommendedName>
        <fullName evidence="11">Helicase ATP-binding domain-containing protein</fullName>
    </recommendedName>
</protein>
<dbReference type="SUPFAM" id="SSF52540">
    <property type="entry name" value="P-loop containing nucleoside triphosphate hydrolases"/>
    <property type="match status" value="1"/>
</dbReference>
<dbReference type="Pfam" id="PF00270">
    <property type="entry name" value="DEAD"/>
    <property type="match status" value="1"/>
</dbReference>
<evidence type="ECO:0008006" key="11">
    <source>
        <dbReference type="Google" id="ProtNLM"/>
    </source>
</evidence>
<keyword evidence="3" id="KW-0347">Helicase</keyword>
<evidence type="ECO:0000256" key="1">
    <source>
        <dbReference type="ARBA" id="ARBA00022741"/>
    </source>
</evidence>
<evidence type="ECO:0000256" key="4">
    <source>
        <dbReference type="ARBA" id="ARBA00022840"/>
    </source>
</evidence>
<feature type="short sequence motif" description="Q motif" evidence="5">
    <location>
        <begin position="52"/>
        <end position="80"/>
    </location>
</feature>
<sequence length="196" mass="21288">MSGENDAIEFDDELLMYEEEPAVEAAPAQEEEKAEETAAAAPGATFAGSHSTSFSDLLLKPEVLRAIQDNGFENPSAVQNETLPYTLQGRDVLCQAKSGMGKTAVFVLTILNALKPRPNTVQAVVLAPTRELAFQIAKDFRRFAVHLPNVKILSVFGKTPMDQQAEMLASGNVSIVVGCLGRMHHLYEEAKLDLSQ</sequence>
<dbReference type="GO" id="GO:0016787">
    <property type="term" value="F:hydrolase activity"/>
    <property type="evidence" value="ECO:0007669"/>
    <property type="project" value="UniProtKB-KW"/>
</dbReference>
<dbReference type="GO" id="GO:0005829">
    <property type="term" value="C:cytosol"/>
    <property type="evidence" value="ECO:0007669"/>
    <property type="project" value="TreeGrafter"/>
</dbReference>
<dbReference type="Proteomes" id="UP000265618">
    <property type="component" value="Unassembled WGS sequence"/>
</dbReference>
<dbReference type="Gene3D" id="3.40.50.300">
    <property type="entry name" value="P-loop containing nucleotide triphosphate hydrolases"/>
    <property type="match status" value="1"/>
</dbReference>
<name>A0A391NYH3_9EUKA</name>
<dbReference type="InterPro" id="IPR014001">
    <property type="entry name" value="Helicase_ATP-bd"/>
</dbReference>
<evidence type="ECO:0000256" key="2">
    <source>
        <dbReference type="ARBA" id="ARBA00022801"/>
    </source>
</evidence>
<dbReference type="PROSITE" id="PS51192">
    <property type="entry name" value="HELICASE_ATP_BIND_1"/>
    <property type="match status" value="1"/>
</dbReference>
<keyword evidence="4" id="KW-0067">ATP-binding</keyword>
<feature type="non-terminal residue" evidence="9">
    <location>
        <position position="1"/>
    </location>
</feature>
<keyword evidence="10" id="KW-1185">Reference proteome</keyword>
<dbReference type="EMBL" id="BDIP01003508">
    <property type="protein sequence ID" value="GCA63433.1"/>
    <property type="molecule type" value="Genomic_DNA"/>
</dbReference>
<dbReference type="PANTHER" id="PTHR47959">
    <property type="entry name" value="ATP-DEPENDENT RNA HELICASE RHLE-RELATED"/>
    <property type="match status" value="1"/>
</dbReference>
<keyword evidence="2" id="KW-0378">Hydrolase</keyword>
<dbReference type="OrthoDB" id="10265785at2759"/>
<accession>A0A391NYH3</accession>
<proteinExistence type="predicted"/>
<dbReference type="InterPro" id="IPR011545">
    <property type="entry name" value="DEAD/DEAH_box_helicase_dom"/>
</dbReference>
<dbReference type="GO" id="GO:0003724">
    <property type="term" value="F:RNA helicase activity"/>
    <property type="evidence" value="ECO:0007669"/>
    <property type="project" value="InterPro"/>
</dbReference>
<comment type="caution">
    <text evidence="9">The sequence shown here is derived from an EMBL/GenBank/DDBJ whole genome shotgun (WGS) entry which is preliminary data.</text>
</comment>
<organism evidence="9 10">
    <name type="scientific">Kipferlia bialata</name>
    <dbReference type="NCBI Taxonomy" id="797122"/>
    <lineage>
        <taxon>Eukaryota</taxon>
        <taxon>Metamonada</taxon>
        <taxon>Carpediemonas-like organisms</taxon>
        <taxon>Kipferlia</taxon>
    </lineage>
</organism>
<feature type="domain" description="Helicase ATP-binding" evidence="7">
    <location>
        <begin position="83"/>
        <end position="196"/>
    </location>
</feature>
<dbReference type="InterPro" id="IPR027417">
    <property type="entry name" value="P-loop_NTPase"/>
</dbReference>
<evidence type="ECO:0000256" key="6">
    <source>
        <dbReference type="SAM" id="MobiDB-lite"/>
    </source>
</evidence>
<gene>
    <name evidence="9" type="ORF">KIPB_009914</name>
</gene>
<feature type="region of interest" description="Disordered" evidence="6">
    <location>
        <begin position="21"/>
        <end position="48"/>
    </location>
</feature>
<dbReference type="GO" id="GO:0003676">
    <property type="term" value="F:nucleic acid binding"/>
    <property type="evidence" value="ECO:0007669"/>
    <property type="project" value="InterPro"/>
</dbReference>
<evidence type="ECO:0000259" key="8">
    <source>
        <dbReference type="PROSITE" id="PS51195"/>
    </source>
</evidence>
<evidence type="ECO:0000256" key="5">
    <source>
        <dbReference type="PROSITE-ProRule" id="PRU00552"/>
    </source>
</evidence>
<dbReference type="GO" id="GO:0005524">
    <property type="term" value="F:ATP binding"/>
    <property type="evidence" value="ECO:0007669"/>
    <property type="project" value="UniProtKB-KW"/>
</dbReference>
<evidence type="ECO:0000256" key="3">
    <source>
        <dbReference type="ARBA" id="ARBA00022806"/>
    </source>
</evidence>
<evidence type="ECO:0000313" key="10">
    <source>
        <dbReference type="Proteomes" id="UP000265618"/>
    </source>
</evidence>
<dbReference type="InterPro" id="IPR050079">
    <property type="entry name" value="DEAD_box_RNA_helicase"/>
</dbReference>
<dbReference type="PROSITE" id="PS51195">
    <property type="entry name" value="Q_MOTIF"/>
    <property type="match status" value="1"/>
</dbReference>
<dbReference type="SMART" id="SM00487">
    <property type="entry name" value="DEXDc"/>
    <property type="match status" value="1"/>
</dbReference>
<evidence type="ECO:0000259" key="7">
    <source>
        <dbReference type="PROSITE" id="PS51192"/>
    </source>
</evidence>
<evidence type="ECO:0000313" key="9">
    <source>
        <dbReference type="EMBL" id="GCA63433.1"/>
    </source>
</evidence>
<dbReference type="InterPro" id="IPR014014">
    <property type="entry name" value="RNA_helicase_DEAD_Q_motif"/>
</dbReference>
<dbReference type="PANTHER" id="PTHR47959:SF1">
    <property type="entry name" value="ATP-DEPENDENT RNA HELICASE DBPA"/>
    <property type="match status" value="1"/>
</dbReference>
<keyword evidence="1" id="KW-0547">Nucleotide-binding</keyword>
<reference evidence="9 10" key="1">
    <citation type="journal article" date="2018" name="PLoS ONE">
        <title>The draft genome of Kipferlia bialata reveals reductive genome evolution in fornicate parasites.</title>
        <authorList>
            <person name="Tanifuji G."/>
            <person name="Takabayashi S."/>
            <person name="Kume K."/>
            <person name="Takagi M."/>
            <person name="Nakayama T."/>
            <person name="Kamikawa R."/>
            <person name="Inagaki Y."/>
            <person name="Hashimoto T."/>
        </authorList>
    </citation>
    <scope>NUCLEOTIDE SEQUENCE [LARGE SCALE GENOMIC DNA]</scope>
    <source>
        <strain evidence="9">NY0173</strain>
    </source>
</reference>